<organism evidence="1 2">
    <name type="scientific">Mycena albidolilacea</name>
    <dbReference type="NCBI Taxonomy" id="1033008"/>
    <lineage>
        <taxon>Eukaryota</taxon>
        <taxon>Fungi</taxon>
        <taxon>Dikarya</taxon>
        <taxon>Basidiomycota</taxon>
        <taxon>Agaricomycotina</taxon>
        <taxon>Agaricomycetes</taxon>
        <taxon>Agaricomycetidae</taxon>
        <taxon>Agaricales</taxon>
        <taxon>Marasmiineae</taxon>
        <taxon>Mycenaceae</taxon>
        <taxon>Mycena</taxon>
    </lineage>
</organism>
<keyword evidence="2" id="KW-1185">Reference proteome</keyword>
<dbReference type="Proteomes" id="UP001218218">
    <property type="component" value="Unassembled WGS sequence"/>
</dbReference>
<proteinExistence type="predicted"/>
<accession>A0AAD7F3Z5</accession>
<gene>
    <name evidence="1" type="ORF">DFH08DRAFT_950470</name>
</gene>
<sequence length="364" mass="41605">MNLRTIFVTFEFLIRKKGLWQGKEEKLISPSGRDLRGAITAREPESEEDRTNNPLNHWLDYSFVVFVVWLDLGLPNGVLQRHGSISLTTPVGEPEHRETDYPSVGPSKLHRGVGIYATGLPSPRRLQPEFPPATSNDPIFALEWRVSKYGNYEVMPIKYGDSDDPHLFAVCFFPYRKDVASSDEVYERLYLVLCEEWDTRYERLGRHVDVKVSSPRIKSSGSFSRHFLHLGKLRCGVGIYTTGFVVPGRDDRHRLRPELPQATWNDPVFALKWRVGGLGNYEVMPIKYGDSDGPHLFAVCFFLYRKDVAPGDEDYERLCSVSREERDALWYQRLGGIQACRWRTKCSQSGIPPAAPGQALWHGD</sequence>
<protein>
    <submittedName>
        <fullName evidence="1">Uncharacterized protein</fullName>
    </submittedName>
</protein>
<comment type="caution">
    <text evidence="1">The sequence shown here is derived from an EMBL/GenBank/DDBJ whole genome shotgun (WGS) entry which is preliminary data.</text>
</comment>
<reference evidence="1" key="1">
    <citation type="submission" date="2023-03" db="EMBL/GenBank/DDBJ databases">
        <title>Massive genome expansion in bonnet fungi (Mycena s.s.) driven by repeated elements and novel gene families across ecological guilds.</title>
        <authorList>
            <consortium name="Lawrence Berkeley National Laboratory"/>
            <person name="Harder C.B."/>
            <person name="Miyauchi S."/>
            <person name="Viragh M."/>
            <person name="Kuo A."/>
            <person name="Thoen E."/>
            <person name="Andreopoulos B."/>
            <person name="Lu D."/>
            <person name="Skrede I."/>
            <person name="Drula E."/>
            <person name="Henrissat B."/>
            <person name="Morin E."/>
            <person name="Kohler A."/>
            <person name="Barry K."/>
            <person name="LaButti K."/>
            <person name="Morin E."/>
            <person name="Salamov A."/>
            <person name="Lipzen A."/>
            <person name="Mereny Z."/>
            <person name="Hegedus B."/>
            <person name="Baldrian P."/>
            <person name="Stursova M."/>
            <person name="Weitz H."/>
            <person name="Taylor A."/>
            <person name="Grigoriev I.V."/>
            <person name="Nagy L.G."/>
            <person name="Martin F."/>
            <person name="Kauserud H."/>
        </authorList>
    </citation>
    <scope>NUCLEOTIDE SEQUENCE</scope>
    <source>
        <strain evidence="1">CBHHK002</strain>
    </source>
</reference>
<evidence type="ECO:0000313" key="1">
    <source>
        <dbReference type="EMBL" id="KAJ7364927.1"/>
    </source>
</evidence>
<dbReference type="EMBL" id="JARIHO010000003">
    <property type="protein sequence ID" value="KAJ7364927.1"/>
    <property type="molecule type" value="Genomic_DNA"/>
</dbReference>
<name>A0AAD7F3Z5_9AGAR</name>
<dbReference type="AlphaFoldDB" id="A0AAD7F3Z5"/>
<evidence type="ECO:0000313" key="2">
    <source>
        <dbReference type="Proteomes" id="UP001218218"/>
    </source>
</evidence>